<comment type="caution">
    <text evidence="1">The sequence shown here is derived from an EMBL/GenBank/DDBJ whole genome shotgun (WGS) entry which is preliminary data.</text>
</comment>
<organism evidence="1 2">
    <name type="scientific">Neophaeococcomyces mojaviensis</name>
    <dbReference type="NCBI Taxonomy" id="3383035"/>
    <lineage>
        <taxon>Eukaryota</taxon>
        <taxon>Fungi</taxon>
        <taxon>Dikarya</taxon>
        <taxon>Ascomycota</taxon>
        <taxon>Pezizomycotina</taxon>
        <taxon>Eurotiomycetes</taxon>
        <taxon>Chaetothyriomycetidae</taxon>
        <taxon>Chaetothyriales</taxon>
        <taxon>Chaetothyriales incertae sedis</taxon>
        <taxon>Neophaeococcomyces</taxon>
    </lineage>
</organism>
<name>A0ACC2ZUG8_9EURO</name>
<protein>
    <submittedName>
        <fullName evidence="1">Uncharacterized protein</fullName>
    </submittedName>
</protein>
<evidence type="ECO:0000313" key="2">
    <source>
        <dbReference type="Proteomes" id="UP001172386"/>
    </source>
</evidence>
<keyword evidence="2" id="KW-1185">Reference proteome</keyword>
<reference evidence="1" key="1">
    <citation type="submission" date="2022-10" db="EMBL/GenBank/DDBJ databases">
        <title>Culturing micro-colonial fungi from biological soil crusts in the Mojave desert and describing Neophaeococcomyces mojavensis, and introducing the new genera and species Taxawa tesnikishii.</title>
        <authorList>
            <person name="Kurbessoian T."/>
            <person name="Stajich J.E."/>
        </authorList>
    </citation>
    <scope>NUCLEOTIDE SEQUENCE</scope>
    <source>
        <strain evidence="1">JES_112</strain>
    </source>
</reference>
<dbReference type="EMBL" id="JAPDRQ010000265">
    <property type="protein sequence ID" value="KAJ9651309.1"/>
    <property type="molecule type" value="Genomic_DNA"/>
</dbReference>
<accession>A0ACC2ZUG8</accession>
<proteinExistence type="predicted"/>
<sequence length="90" mass="10351">MHAEHANNWEDLQVLLPPAKSKARKDRRYECALCNGGKQFQKRGKGASGSASANTCLELHVKMYHPTWEDNWEVLVVEKRGAYRKNYLGY</sequence>
<evidence type="ECO:0000313" key="1">
    <source>
        <dbReference type="EMBL" id="KAJ9651309.1"/>
    </source>
</evidence>
<gene>
    <name evidence="1" type="ORF">H2198_009403</name>
</gene>
<dbReference type="Proteomes" id="UP001172386">
    <property type="component" value="Unassembled WGS sequence"/>
</dbReference>